<keyword evidence="1" id="KW-0472">Membrane</keyword>
<organism evidence="2 3">
    <name type="scientific">Pseudarthrobacter defluvii</name>
    <dbReference type="NCBI Taxonomy" id="410837"/>
    <lineage>
        <taxon>Bacteria</taxon>
        <taxon>Bacillati</taxon>
        <taxon>Actinomycetota</taxon>
        <taxon>Actinomycetes</taxon>
        <taxon>Micrococcales</taxon>
        <taxon>Micrococcaceae</taxon>
        <taxon>Pseudarthrobacter</taxon>
    </lineage>
</organism>
<dbReference type="Proteomes" id="UP001226389">
    <property type="component" value="Unassembled WGS sequence"/>
</dbReference>
<accession>A0ABT9UL91</accession>
<keyword evidence="1" id="KW-0812">Transmembrane</keyword>
<gene>
    <name evidence="2" type="ORF">J2T22_003607</name>
</gene>
<dbReference type="RefSeq" id="WP_275179708.1">
    <property type="nucleotide sequence ID" value="NZ_JAUSSY010000014.1"/>
</dbReference>
<comment type="caution">
    <text evidence="2">The sequence shown here is derived from an EMBL/GenBank/DDBJ whole genome shotgun (WGS) entry which is preliminary data.</text>
</comment>
<sequence length="257" mass="28650">MPAIHRWNTKAAIRFARDAREWGIRPRRALIIALLPLGIALATAATVLHPPLFIWLLDEDSLVEWLQFFSLVAAGIFLPLLAFRLSRTGHKIMALLYGVVAAGVWFLAGEEISWGQRIFGWQTPEEMEAINRQGETTVHNIGGVQELVPAAMLLASLYGACAPLVWNAVRGRWKHLESAHLLVPPLCVVPAFGLAAAYRLFRLLVWPSPDYGISEYGEVMELSLYLGLALFCWFNLRRLVVARAAARAPRHRLTAPA</sequence>
<name>A0ABT9UL91_9MICC</name>
<feature type="transmembrane region" description="Helical" evidence="1">
    <location>
        <begin position="65"/>
        <end position="85"/>
    </location>
</feature>
<feature type="transmembrane region" description="Helical" evidence="1">
    <location>
        <begin position="29"/>
        <end position="53"/>
    </location>
</feature>
<dbReference type="EMBL" id="JAUSSY010000014">
    <property type="protein sequence ID" value="MDQ0120406.1"/>
    <property type="molecule type" value="Genomic_DNA"/>
</dbReference>
<feature type="transmembrane region" description="Helical" evidence="1">
    <location>
        <begin position="181"/>
        <end position="202"/>
    </location>
</feature>
<feature type="transmembrane region" description="Helical" evidence="1">
    <location>
        <begin position="222"/>
        <end position="240"/>
    </location>
</feature>
<evidence type="ECO:0000313" key="3">
    <source>
        <dbReference type="Proteomes" id="UP001226389"/>
    </source>
</evidence>
<feature type="transmembrane region" description="Helical" evidence="1">
    <location>
        <begin position="92"/>
        <end position="108"/>
    </location>
</feature>
<proteinExistence type="predicted"/>
<evidence type="ECO:0000256" key="1">
    <source>
        <dbReference type="SAM" id="Phobius"/>
    </source>
</evidence>
<keyword evidence="3" id="KW-1185">Reference proteome</keyword>
<keyword evidence="1" id="KW-1133">Transmembrane helix</keyword>
<reference evidence="2 3" key="1">
    <citation type="submission" date="2023-07" db="EMBL/GenBank/DDBJ databases">
        <title>Sorghum-associated microbial communities from plants grown in Nebraska, USA.</title>
        <authorList>
            <person name="Schachtman D."/>
        </authorList>
    </citation>
    <scope>NUCLEOTIDE SEQUENCE [LARGE SCALE GENOMIC DNA]</scope>
    <source>
        <strain evidence="2 3">DS994</strain>
    </source>
</reference>
<evidence type="ECO:0000313" key="2">
    <source>
        <dbReference type="EMBL" id="MDQ0120406.1"/>
    </source>
</evidence>
<protein>
    <submittedName>
        <fullName evidence="2">Uncharacterized protein</fullName>
    </submittedName>
</protein>
<feature type="transmembrane region" description="Helical" evidence="1">
    <location>
        <begin position="147"/>
        <end position="169"/>
    </location>
</feature>